<reference evidence="2 3" key="1">
    <citation type="submission" date="2020-10" db="EMBL/GenBank/DDBJ databases">
        <title>Ca. Dormibacterota MAGs.</title>
        <authorList>
            <person name="Montgomery K."/>
        </authorList>
    </citation>
    <scope>NUCLEOTIDE SEQUENCE [LARGE SCALE GENOMIC DNA]</scope>
    <source>
        <strain evidence="2">SC8812_S17_18</strain>
    </source>
</reference>
<evidence type="ECO:0000256" key="1">
    <source>
        <dbReference type="SAM" id="SignalP"/>
    </source>
</evidence>
<protein>
    <recommendedName>
        <fullName evidence="4">DUF1906 domain-containing protein</fullName>
    </recommendedName>
</protein>
<name>A0A934K0P9_9BACT</name>
<evidence type="ECO:0000313" key="3">
    <source>
        <dbReference type="Proteomes" id="UP000606991"/>
    </source>
</evidence>
<evidence type="ECO:0000313" key="2">
    <source>
        <dbReference type="EMBL" id="MBJ7594001.1"/>
    </source>
</evidence>
<sequence>MPRRLVLMLSGAIGVVAAVLSQSPMAAASTTSAPPPAASSGHDISWPQCGAAYPTDGSFGIVGVTNGRAWSKNPCLGSEYQWAAGYPRTPDLYMNTANPAPHSSYYWPASGAKDPALCKDATVTTDPGCAYDYGWHTAADALATSKAALGANAQGVWWLDVETGNTWNGDTSSNAADVQGSIDYLISQHVAGVGVYSTGYQWGVITGGYSTSNYSTYAAAWNAEFASPNGLSGVPSWVAGASGPSDAPGYCTSSFLGTATWLVQYIAGGFDVDYACSTGPPPPPPADYSITVPSSARVARGSTVNVPVTLTSTNGWNGAVTLTVTGPSQVSTTLSPSSLTITSASTARATLSLRSGISGTYTITVTARPQSGSTTSVIHSAKFALSVTRK</sequence>
<dbReference type="AlphaFoldDB" id="A0A934K0P9"/>
<proteinExistence type="predicted"/>
<comment type="caution">
    <text evidence="2">The sequence shown here is derived from an EMBL/GenBank/DDBJ whole genome shotgun (WGS) entry which is preliminary data.</text>
</comment>
<keyword evidence="1" id="KW-0732">Signal</keyword>
<feature type="signal peptide" evidence="1">
    <location>
        <begin position="1"/>
        <end position="26"/>
    </location>
</feature>
<gene>
    <name evidence="2" type="ORF">JF886_03925</name>
</gene>
<evidence type="ECO:0008006" key="4">
    <source>
        <dbReference type="Google" id="ProtNLM"/>
    </source>
</evidence>
<accession>A0A934K0P9</accession>
<feature type="chain" id="PRO_5037566156" description="DUF1906 domain-containing protein" evidence="1">
    <location>
        <begin position="27"/>
        <end position="390"/>
    </location>
</feature>
<dbReference type="EMBL" id="JAEKNS010000047">
    <property type="protein sequence ID" value="MBJ7594001.1"/>
    <property type="molecule type" value="Genomic_DNA"/>
</dbReference>
<organism evidence="2 3">
    <name type="scientific">Candidatus Aeolococcus gillhamiae</name>
    <dbReference type="NCBI Taxonomy" id="3127015"/>
    <lineage>
        <taxon>Bacteria</taxon>
        <taxon>Bacillati</taxon>
        <taxon>Candidatus Dormiibacterota</taxon>
        <taxon>Candidatus Dormibacteria</taxon>
        <taxon>Candidatus Aeolococcales</taxon>
        <taxon>Candidatus Aeolococcaceae</taxon>
        <taxon>Candidatus Aeolococcus</taxon>
    </lineage>
</organism>
<dbReference type="Proteomes" id="UP000606991">
    <property type="component" value="Unassembled WGS sequence"/>
</dbReference>